<dbReference type="AlphaFoldDB" id="A0A375B8R5"/>
<evidence type="ECO:0000313" key="1">
    <source>
        <dbReference type="EMBL" id="SOY40004.1"/>
    </source>
</evidence>
<gene>
    <name evidence="1" type="ORF">CBM2589_B10285</name>
</gene>
<comment type="caution">
    <text evidence="1">The sequence shown here is derived from an EMBL/GenBank/DDBJ whole genome shotgun (WGS) entry which is preliminary data.</text>
</comment>
<accession>A0A375B8R5</accession>
<sequence>MLAKHSPSGSHSLLRQKKLSPVASVVMSTPLVRCIKVEGHQSGGEEI</sequence>
<name>A0A375B8R5_9BURK</name>
<proteinExistence type="predicted"/>
<reference evidence="1" key="1">
    <citation type="submission" date="2018-01" db="EMBL/GenBank/DDBJ databases">
        <authorList>
            <person name="Clerissi C."/>
        </authorList>
    </citation>
    <scope>NUCLEOTIDE SEQUENCE</scope>
    <source>
        <strain evidence="1">Cupriavidus taiwanensis STM 3521</strain>
    </source>
</reference>
<organism evidence="1">
    <name type="scientific">Cupriavidus taiwanensis</name>
    <dbReference type="NCBI Taxonomy" id="164546"/>
    <lineage>
        <taxon>Bacteria</taxon>
        <taxon>Pseudomonadati</taxon>
        <taxon>Pseudomonadota</taxon>
        <taxon>Betaproteobacteria</taxon>
        <taxon>Burkholderiales</taxon>
        <taxon>Burkholderiaceae</taxon>
        <taxon>Cupriavidus</taxon>
    </lineage>
</organism>
<dbReference type="EMBL" id="OFSP01000001">
    <property type="protein sequence ID" value="SOY40004.1"/>
    <property type="molecule type" value="Genomic_DNA"/>
</dbReference>
<dbReference type="Proteomes" id="UP000256297">
    <property type="component" value="Chromosome CBM2589_b"/>
</dbReference>
<protein>
    <submittedName>
        <fullName evidence="1">Uncharacterized protein</fullName>
    </submittedName>
</protein>